<gene>
    <name evidence="9" type="ORF">BSO21_12995</name>
</gene>
<evidence type="ECO:0000256" key="2">
    <source>
        <dbReference type="ARBA" id="ARBA00022448"/>
    </source>
</evidence>
<protein>
    <submittedName>
        <fullName evidence="9">Sugar ABC transporter permease</fullName>
    </submittedName>
</protein>
<keyword evidence="6 7" id="KW-0472">Membrane</keyword>
<dbReference type="Proteomes" id="UP000187158">
    <property type="component" value="Unassembled WGS sequence"/>
</dbReference>
<evidence type="ECO:0000256" key="7">
    <source>
        <dbReference type="RuleBase" id="RU363032"/>
    </source>
</evidence>
<dbReference type="PANTHER" id="PTHR43744:SF9">
    <property type="entry name" value="POLYGALACTURONAN_RHAMNOGALACTURONAN TRANSPORT SYSTEM PERMEASE PROTEIN YTCP"/>
    <property type="match status" value="1"/>
</dbReference>
<keyword evidence="4 7" id="KW-0812">Transmembrane</keyword>
<dbReference type="PANTHER" id="PTHR43744">
    <property type="entry name" value="ABC TRANSPORTER PERMEASE PROTEIN MG189-RELATED-RELATED"/>
    <property type="match status" value="1"/>
</dbReference>
<evidence type="ECO:0000256" key="3">
    <source>
        <dbReference type="ARBA" id="ARBA00022475"/>
    </source>
</evidence>
<dbReference type="Pfam" id="PF00528">
    <property type="entry name" value="BPD_transp_1"/>
    <property type="match status" value="1"/>
</dbReference>
<feature type="transmembrane region" description="Helical" evidence="7">
    <location>
        <begin position="77"/>
        <end position="99"/>
    </location>
</feature>
<feature type="transmembrane region" description="Helical" evidence="7">
    <location>
        <begin position="111"/>
        <end position="130"/>
    </location>
</feature>
<feature type="domain" description="ABC transmembrane type-1" evidence="8">
    <location>
        <begin position="75"/>
        <end position="273"/>
    </location>
</feature>
<accession>A0ABX3GRV8</accession>
<feature type="transmembrane region" description="Helical" evidence="7">
    <location>
        <begin position="142"/>
        <end position="159"/>
    </location>
</feature>
<comment type="similarity">
    <text evidence="7">Belongs to the binding-protein-dependent transport system permease family.</text>
</comment>
<dbReference type="EMBL" id="MPVP01000068">
    <property type="protein sequence ID" value="OMD34034.1"/>
    <property type="molecule type" value="Genomic_DNA"/>
</dbReference>
<proteinExistence type="inferred from homology"/>
<dbReference type="InterPro" id="IPR000515">
    <property type="entry name" value="MetI-like"/>
</dbReference>
<dbReference type="RefSeq" id="WP_076218853.1">
    <property type="nucleotide sequence ID" value="NZ_MPTJ01000004.1"/>
</dbReference>
<comment type="subcellular location">
    <subcellularLocation>
        <location evidence="1 7">Cell membrane</location>
        <topology evidence="1 7">Multi-pass membrane protein</topology>
    </subcellularLocation>
</comment>
<dbReference type="InterPro" id="IPR035906">
    <property type="entry name" value="MetI-like_sf"/>
</dbReference>
<dbReference type="CDD" id="cd06261">
    <property type="entry name" value="TM_PBP2"/>
    <property type="match status" value="1"/>
</dbReference>
<sequence>MKRSNADKLTNIAFYVCSAIFALFCLFPIVLAISGSLSDEMAITMQGFSIIPRHFSLDTYRYVFSNLDFMILKAYKITLFTTIFGTLLSVSITACFAYVISVKDFKHRNKLAFFAYFTLLFNSGMLPWYLVTTQFFGLKDSLAALILPYSINVFNMYLLRNFFKSIPQELLESAQIDGAGHGRIFMQMMLPLAKPGLVTISLFYALQYWNDFYLPLMLNNNPELYTMQYILYKMMANIQYLAANPSGTMAGHVILPSQTIKMAITCIAIGPIILLYPFVQKYFVKGVTVGAVKG</sequence>
<keyword evidence="2 7" id="KW-0813">Transport</keyword>
<evidence type="ECO:0000259" key="8">
    <source>
        <dbReference type="PROSITE" id="PS50928"/>
    </source>
</evidence>
<comment type="caution">
    <text evidence="9">The sequence shown here is derived from an EMBL/GenBank/DDBJ whole genome shotgun (WGS) entry which is preliminary data.</text>
</comment>
<dbReference type="Gene3D" id="1.10.3720.10">
    <property type="entry name" value="MetI-like"/>
    <property type="match status" value="1"/>
</dbReference>
<keyword evidence="3" id="KW-1003">Cell membrane</keyword>
<name>A0ABX3GRV8_9BACL</name>
<dbReference type="PROSITE" id="PS50928">
    <property type="entry name" value="ABC_TM1"/>
    <property type="match status" value="1"/>
</dbReference>
<keyword evidence="5 7" id="KW-1133">Transmembrane helix</keyword>
<feature type="transmembrane region" description="Helical" evidence="7">
    <location>
        <begin position="259"/>
        <end position="279"/>
    </location>
</feature>
<evidence type="ECO:0000256" key="1">
    <source>
        <dbReference type="ARBA" id="ARBA00004651"/>
    </source>
</evidence>
<evidence type="ECO:0000313" key="9">
    <source>
        <dbReference type="EMBL" id="OMD34034.1"/>
    </source>
</evidence>
<evidence type="ECO:0000313" key="10">
    <source>
        <dbReference type="Proteomes" id="UP000187158"/>
    </source>
</evidence>
<evidence type="ECO:0000256" key="4">
    <source>
        <dbReference type="ARBA" id="ARBA00022692"/>
    </source>
</evidence>
<reference evidence="9 10" key="1">
    <citation type="submission" date="2016-11" db="EMBL/GenBank/DDBJ databases">
        <title>Paenibacillus species isolates.</title>
        <authorList>
            <person name="Beno S.M."/>
        </authorList>
    </citation>
    <scope>NUCLEOTIDE SEQUENCE [LARGE SCALE GENOMIC DNA]</scope>
    <source>
        <strain evidence="9 10">FSL H7-0433</strain>
    </source>
</reference>
<keyword evidence="10" id="KW-1185">Reference proteome</keyword>
<evidence type="ECO:0000256" key="5">
    <source>
        <dbReference type="ARBA" id="ARBA00022989"/>
    </source>
</evidence>
<feature type="transmembrane region" description="Helical" evidence="7">
    <location>
        <begin position="12"/>
        <end position="33"/>
    </location>
</feature>
<evidence type="ECO:0000256" key="6">
    <source>
        <dbReference type="ARBA" id="ARBA00023136"/>
    </source>
</evidence>
<organism evidence="9 10">
    <name type="scientific">Paenibacillus odorifer</name>
    <dbReference type="NCBI Taxonomy" id="189426"/>
    <lineage>
        <taxon>Bacteria</taxon>
        <taxon>Bacillati</taxon>
        <taxon>Bacillota</taxon>
        <taxon>Bacilli</taxon>
        <taxon>Bacillales</taxon>
        <taxon>Paenibacillaceae</taxon>
        <taxon>Paenibacillus</taxon>
    </lineage>
</organism>
<feature type="transmembrane region" description="Helical" evidence="7">
    <location>
        <begin position="192"/>
        <end position="209"/>
    </location>
</feature>
<dbReference type="SUPFAM" id="SSF161098">
    <property type="entry name" value="MetI-like"/>
    <property type="match status" value="1"/>
</dbReference>